<dbReference type="Gene3D" id="3.40.50.1000">
    <property type="entry name" value="HAD superfamily/HAD-like"/>
    <property type="match status" value="1"/>
</dbReference>
<evidence type="ECO:0000313" key="2">
    <source>
        <dbReference type="Proteomes" id="UP000007523"/>
    </source>
</evidence>
<protein>
    <submittedName>
        <fullName evidence="1">Cof-like hydrolase</fullName>
    </submittedName>
</protein>
<dbReference type="InterPro" id="IPR036412">
    <property type="entry name" value="HAD-like_sf"/>
</dbReference>
<dbReference type="GO" id="GO:0000287">
    <property type="term" value="F:magnesium ion binding"/>
    <property type="evidence" value="ECO:0007669"/>
    <property type="project" value="TreeGrafter"/>
</dbReference>
<dbReference type="HOGENOM" id="CLU_044146_8_3_9"/>
<reference evidence="1" key="1">
    <citation type="journal article" date="2012" name="J. Bacteriol.">
        <title>Complete Genome Sequence of Paenibacillus mucilaginosus 3016, a Bacterium Functional as Microbial Fertilizer.</title>
        <authorList>
            <person name="Ma M."/>
            <person name="Wang Z."/>
            <person name="Li L."/>
            <person name="Jiang X."/>
            <person name="Guan D."/>
            <person name="Cao F."/>
            <person name="Chen H."/>
            <person name="Wang X."/>
            <person name="Shen D."/>
            <person name="Du B."/>
            <person name="Li J."/>
        </authorList>
    </citation>
    <scope>NUCLEOTIDE SEQUENCE [LARGE SCALE GENOMIC DNA]</scope>
    <source>
        <strain evidence="1">3016</strain>
    </source>
</reference>
<dbReference type="Pfam" id="PF08282">
    <property type="entry name" value="Hydrolase_3"/>
    <property type="match status" value="1"/>
</dbReference>
<dbReference type="PANTHER" id="PTHR10000:SF25">
    <property type="entry name" value="PHOSPHATASE YKRA-RELATED"/>
    <property type="match status" value="1"/>
</dbReference>
<dbReference type="GO" id="GO:0016791">
    <property type="term" value="F:phosphatase activity"/>
    <property type="evidence" value="ECO:0007669"/>
    <property type="project" value="TreeGrafter"/>
</dbReference>
<dbReference type="InterPro" id="IPR006379">
    <property type="entry name" value="HAD-SF_hydro_IIB"/>
</dbReference>
<dbReference type="KEGG" id="pmq:PM3016_7407"/>
<dbReference type="Gene3D" id="3.30.1240.10">
    <property type="match status" value="1"/>
</dbReference>
<sequence length="103" mass="10811">MLADLQLVRWHPSAMDVLPVGGSKAQGIQALLAHLGIPPEEAVAFGDGLNDKEMLKYVGLGIAMGNSNPELLPYADFVTAHVDESGIRKGLEHAGLLPAASRA</sequence>
<dbReference type="AlphaFoldDB" id="H6NGS2"/>
<organism evidence="1 2">
    <name type="scientific">Paenibacillus mucilaginosus 3016</name>
    <dbReference type="NCBI Taxonomy" id="1116391"/>
    <lineage>
        <taxon>Bacteria</taxon>
        <taxon>Bacillati</taxon>
        <taxon>Bacillota</taxon>
        <taxon>Bacilli</taxon>
        <taxon>Bacillales</taxon>
        <taxon>Paenibacillaceae</taxon>
        <taxon>Paenibacillus</taxon>
    </lineage>
</organism>
<keyword evidence="2" id="KW-1185">Reference proteome</keyword>
<dbReference type="EMBL" id="CP003235">
    <property type="protein sequence ID" value="AFC33975.1"/>
    <property type="molecule type" value="Genomic_DNA"/>
</dbReference>
<name>H6NGS2_9BACL</name>
<dbReference type="NCBIfam" id="TIGR01484">
    <property type="entry name" value="HAD-SF-IIB"/>
    <property type="match status" value="1"/>
</dbReference>
<dbReference type="SUPFAM" id="SSF56784">
    <property type="entry name" value="HAD-like"/>
    <property type="match status" value="1"/>
</dbReference>
<dbReference type="PROSITE" id="PS01229">
    <property type="entry name" value="COF_2"/>
    <property type="match status" value="1"/>
</dbReference>
<proteinExistence type="predicted"/>
<dbReference type="GO" id="GO:0005829">
    <property type="term" value="C:cytosol"/>
    <property type="evidence" value="ECO:0007669"/>
    <property type="project" value="TreeGrafter"/>
</dbReference>
<gene>
    <name evidence="1" type="ORF">PM3016_7407</name>
</gene>
<accession>H6NGS2</accession>
<dbReference type="InterPro" id="IPR023214">
    <property type="entry name" value="HAD_sf"/>
</dbReference>
<dbReference type="STRING" id="1116391.PM3016_7407"/>
<dbReference type="PANTHER" id="PTHR10000">
    <property type="entry name" value="PHOSPHOSERINE PHOSPHATASE"/>
    <property type="match status" value="1"/>
</dbReference>
<evidence type="ECO:0000313" key="1">
    <source>
        <dbReference type="EMBL" id="AFC33975.1"/>
    </source>
</evidence>
<dbReference type="Proteomes" id="UP000007523">
    <property type="component" value="Chromosome"/>
</dbReference>
<keyword evidence="1" id="KW-0378">Hydrolase</keyword>